<name>A0A127K1T1_9BURK</name>
<keyword evidence="3" id="KW-1185">Reference proteome</keyword>
<keyword evidence="1" id="KW-0812">Transmembrane</keyword>
<dbReference type="AlphaFoldDB" id="A0A127K1T1"/>
<dbReference type="Proteomes" id="UP000070433">
    <property type="component" value="Chromosome"/>
</dbReference>
<sequence>MNTITQAFTRHPSNVGESYWQHMGMALSFAGVLALATLACLAHAIFPFLCERTGSRLVRQLNDRLSNRGGPAQSQN</sequence>
<dbReference type="InterPro" id="IPR045936">
    <property type="entry name" value="DUF6356"/>
</dbReference>
<dbReference type="Pfam" id="PF19883">
    <property type="entry name" value="DUF6356"/>
    <property type="match status" value="1"/>
</dbReference>
<keyword evidence="1" id="KW-0472">Membrane</keyword>
<proteinExistence type="predicted"/>
<dbReference type="RefSeq" id="WP_061503791.1">
    <property type="nucleotide sequence ID" value="NZ_CP010951.1"/>
</dbReference>
<gene>
    <name evidence="2" type="ORF">UC35_10845</name>
</gene>
<accession>A0A127K1T1</accession>
<keyword evidence="1" id="KW-1133">Transmembrane helix</keyword>
<dbReference type="EMBL" id="CP010951">
    <property type="protein sequence ID" value="AMO25382.1"/>
    <property type="molecule type" value="Genomic_DNA"/>
</dbReference>
<reference evidence="2 3" key="1">
    <citation type="journal article" date="2014" name="Int. J. Syst. Evol. Microbiol.">
        <title>Ramlibacter solisilvae sp. nov., isolated from forest soil, and emended description of the genus Ramlibacter.</title>
        <authorList>
            <person name="Lee H.J."/>
            <person name="Lee S.H."/>
            <person name="Lee S.S."/>
            <person name="Lee J.S."/>
            <person name="Kim Y."/>
            <person name="Kim S.C."/>
            <person name="Jeon C.O."/>
        </authorList>
    </citation>
    <scope>NUCLEOTIDE SEQUENCE [LARGE SCALE GENOMIC DNA]</scope>
    <source>
        <strain evidence="2 3">5-10</strain>
    </source>
</reference>
<evidence type="ECO:0000313" key="2">
    <source>
        <dbReference type="EMBL" id="AMO25382.1"/>
    </source>
</evidence>
<evidence type="ECO:0008006" key="4">
    <source>
        <dbReference type="Google" id="ProtNLM"/>
    </source>
</evidence>
<evidence type="ECO:0000313" key="3">
    <source>
        <dbReference type="Proteomes" id="UP000070433"/>
    </source>
</evidence>
<feature type="transmembrane region" description="Helical" evidence="1">
    <location>
        <begin position="26"/>
        <end position="50"/>
    </location>
</feature>
<protein>
    <recommendedName>
        <fullName evidence="4">Capsule biosynthesis protein</fullName>
    </recommendedName>
</protein>
<evidence type="ECO:0000256" key="1">
    <source>
        <dbReference type="SAM" id="Phobius"/>
    </source>
</evidence>
<organism evidence="2 3">
    <name type="scientific">Ramlibacter tataouinensis</name>
    <dbReference type="NCBI Taxonomy" id="94132"/>
    <lineage>
        <taxon>Bacteria</taxon>
        <taxon>Pseudomonadati</taxon>
        <taxon>Pseudomonadota</taxon>
        <taxon>Betaproteobacteria</taxon>
        <taxon>Burkholderiales</taxon>
        <taxon>Comamonadaceae</taxon>
        <taxon>Ramlibacter</taxon>
    </lineage>
</organism>